<sequence length="875" mass="99206">SLPDTTTRDKGNKDDDDDEDKKTLSQQVADGKYGLIQRELFDPPAERPGILSYEVNPEVPRDNINNLGGLQPEEIWLAENHLLVLSGGGFPEKHKTTKSVWPPIDNYVAPMRQVKIPPNPKVPPPFPVQLKPGGPTEFIKNENGTGGPPPFPPFFAPPFLSNSSIPNDNGFPYPPPDYVQGNFSQGNGPFNPPLPFPFIPPPGLFPGFPPGAAFLPPPGNFTDLYDEDDPSIYYPPPYDFYFPKDNSSSVPPGPLVPGIVLPPPPDFFAPLTNKTTSKTRRPSTTRYQSKTKATRKPTKKPLTTTVKTPASISYYDTFNQVTTPNPLYSTTIRPTESPNEITPPPLQHVLPPNAIVQGWVPIPAPKPFFITGPRKPLQKFTTTTLPPEYNSVTPPEDQNGYNYDVPQQQYRLPQDGWIYPNNDSRSYKHQYLDYFDYYPENKKEQYFSPVAPQSFNRDKLRTVLIQKSKEVLASALPPSKPYPAEGQPNGKAVKTYYFYEEPHISQAHVQDAEDYKLDQAFYKTTSPSPRQLFESHTQKSKILENQARSKFQPSPIDYFFSEDLYRHISPTTTRSPVRYYYVPKDYQEHKYPVSTPESSTAKPPVYEYSFSAPGYGSIDPPKIGVTPKPNANRELYDYQYYDYHQAPRAPKQTYLDSQVFTTPRPDYISNKPQVNYYNGAILGDGRLNPVQTENPYHAFFTHHDAGLIDDITKKYFSTFGQKINKESIQGEPVTTPLPAPLKTAYPQTTPQPGNQIKFPDDGFYITTPAPQLQYNRPTYKYDSKLSGLTSARKPISLEKDTLVNYRQPLPAYNPDAEYVNVNDPRKPQLIQYRLPGDGGGQYYFYTPQALRPQGYRQTDDYYYPAQHYKRRSSDT</sequence>
<feature type="non-terminal residue" evidence="2">
    <location>
        <position position="1"/>
    </location>
</feature>
<evidence type="ECO:0000313" key="2">
    <source>
        <dbReference type="EMBL" id="JAS14701.1"/>
    </source>
</evidence>
<reference evidence="2" key="1">
    <citation type="submission" date="2015-12" db="EMBL/GenBank/DDBJ databases">
        <title>De novo transcriptome assembly of four potential Pierce s Disease insect vectors from Arizona vineyards.</title>
        <authorList>
            <person name="Tassone E.E."/>
        </authorList>
    </citation>
    <scope>NUCLEOTIDE SEQUENCE</scope>
</reference>
<feature type="region of interest" description="Disordered" evidence="1">
    <location>
        <begin position="1"/>
        <end position="29"/>
    </location>
</feature>
<protein>
    <submittedName>
        <fullName evidence="2">Uncharacterized protein</fullName>
    </submittedName>
</protein>
<accession>A0A1B6CN23</accession>
<feature type="region of interest" description="Disordered" evidence="1">
    <location>
        <begin position="271"/>
        <end position="303"/>
    </location>
</feature>
<dbReference type="AlphaFoldDB" id="A0A1B6CN23"/>
<dbReference type="EMBL" id="GEDC01022597">
    <property type="protein sequence ID" value="JAS14701.1"/>
    <property type="molecule type" value="Transcribed_RNA"/>
</dbReference>
<name>A0A1B6CN23_9HEMI</name>
<evidence type="ECO:0000256" key="1">
    <source>
        <dbReference type="SAM" id="MobiDB-lite"/>
    </source>
</evidence>
<gene>
    <name evidence="2" type="ORF">g.16670</name>
</gene>
<feature type="compositionally biased region" description="Basic and acidic residues" evidence="1">
    <location>
        <begin position="1"/>
        <end position="13"/>
    </location>
</feature>
<feature type="region of interest" description="Disordered" evidence="1">
    <location>
        <begin position="382"/>
        <end position="401"/>
    </location>
</feature>
<feature type="compositionally biased region" description="Polar residues" evidence="1">
    <location>
        <begin position="382"/>
        <end position="393"/>
    </location>
</feature>
<proteinExistence type="predicted"/>
<organism evidence="2">
    <name type="scientific">Clastoptera arizonana</name>
    <name type="common">Arizona spittle bug</name>
    <dbReference type="NCBI Taxonomy" id="38151"/>
    <lineage>
        <taxon>Eukaryota</taxon>
        <taxon>Metazoa</taxon>
        <taxon>Ecdysozoa</taxon>
        <taxon>Arthropoda</taxon>
        <taxon>Hexapoda</taxon>
        <taxon>Insecta</taxon>
        <taxon>Pterygota</taxon>
        <taxon>Neoptera</taxon>
        <taxon>Paraneoptera</taxon>
        <taxon>Hemiptera</taxon>
        <taxon>Auchenorrhyncha</taxon>
        <taxon>Cercopoidea</taxon>
        <taxon>Clastopteridae</taxon>
        <taxon>Clastoptera</taxon>
    </lineage>
</organism>